<feature type="chain" id="PRO_5010994224" description="Nitrogen permease regulator 3" evidence="4">
    <location>
        <begin position="17"/>
        <end position="557"/>
    </location>
</feature>
<evidence type="ECO:0000256" key="3">
    <source>
        <dbReference type="SAM" id="MobiDB-lite"/>
    </source>
</evidence>
<evidence type="ECO:0000256" key="4">
    <source>
        <dbReference type="SAM" id="SignalP"/>
    </source>
</evidence>
<dbReference type="InterPro" id="IPR005365">
    <property type="entry name" value="Npr3"/>
</dbReference>
<dbReference type="GO" id="GO:1990130">
    <property type="term" value="C:GATOR1 complex"/>
    <property type="evidence" value="ECO:0007669"/>
    <property type="project" value="TreeGrafter"/>
</dbReference>
<feature type="domain" description="GATOR1 complex protein NPRL3 C-terminal HTH" evidence="5">
    <location>
        <begin position="491"/>
        <end position="552"/>
    </location>
</feature>
<gene>
    <name evidence="6" type="ORF">K493DRAFT_332377</name>
</gene>
<dbReference type="PANTHER" id="PTHR13153:SF5">
    <property type="entry name" value="GATOR COMPLEX PROTEIN NPRL3"/>
    <property type="match status" value="1"/>
</dbReference>
<keyword evidence="2" id="KW-0469">Meiosis</keyword>
<dbReference type="Proteomes" id="UP000193498">
    <property type="component" value="Unassembled WGS sequence"/>
</dbReference>
<dbReference type="GO" id="GO:0034198">
    <property type="term" value="P:cellular response to amino acid starvation"/>
    <property type="evidence" value="ECO:0007669"/>
    <property type="project" value="TreeGrafter"/>
</dbReference>
<protein>
    <recommendedName>
        <fullName evidence="2">Nitrogen permease regulator 3</fullName>
    </recommendedName>
    <alternativeName>
        <fullName evidence="2">Required for meiotic nuclear division protein 11</fullName>
    </alternativeName>
</protein>
<organism evidence="6 7">
    <name type="scientific">Basidiobolus meristosporus CBS 931.73</name>
    <dbReference type="NCBI Taxonomy" id="1314790"/>
    <lineage>
        <taxon>Eukaryota</taxon>
        <taxon>Fungi</taxon>
        <taxon>Fungi incertae sedis</taxon>
        <taxon>Zoopagomycota</taxon>
        <taxon>Entomophthoromycotina</taxon>
        <taxon>Basidiobolomycetes</taxon>
        <taxon>Basidiobolales</taxon>
        <taxon>Basidiobolaceae</taxon>
        <taxon>Basidiobolus</taxon>
    </lineage>
</organism>
<comment type="subcellular location">
    <subcellularLocation>
        <location evidence="2">Vacuole membrane</location>
        <topology evidence="2">Peripheral membrane protein</topology>
    </subcellularLocation>
</comment>
<proteinExistence type="inferred from homology"/>
<dbReference type="OrthoDB" id="18648at2759"/>
<dbReference type="InParanoid" id="A0A1Y1ZDR6"/>
<dbReference type="FunCoup" id="A0A1Y1ZDR6">
    <property type="interactions" value="152"/>
</dbReference>
<sequence>MPSLLAILLIVNSSRGHHFVFRYPKNPVSNAERNEGHPDPGENIQSSFKRLSVGNLDQSEVKRNWLAENLFGYEPHLLADILSPKASLCDSRFQLTIDGLTFVGHPTLIIRNLTKRNEAGSENGHHQSKTAASSSDSSPTGEKQENSNTPVSQVTMFHLVFVMEPAALDLNREVEDLYNHVITKFTAALRYEQIRCGYVRQEADRIMALTDEAGTNIEFGYDELMGRVLAQSSLARDIARIYYAVKTKSVAQVEVNNYISLSLQIPPYLPKTSLNFLEEDDTESIEYQYEHYPVLRPYHTLLLLENAEQLVSEIPFDSSPTLIQFIKALTPTKSLAELHEVIDCSLAQIYRLAAHLIYWKKAKLIDAISIRNVYVTPPRANFTNVATIAEQFQADFPQLDLFTLLSSFSTPKAYSSIIPSREQRSVYIEALVYLLKQDLVIQLHTYIYLMIPKHIKLGYNVEELEELQHDMSTELVASSTYSLISGSEQATDVERDWLKRLASSQPREVASLFQRLTQYFDGKHHVEEIMYRENLSRKEFKLILNRYQEYLVTVIHP</sequence>
<dbReference type="AlphaFoldDB" id="A0A1Y1ZDR6"/>
<dbReference type="Pfam" id="PF03666">
    <property type="entry name" value="NPR3"/>
    <property type="match status" value="1"/>
</dbReference>
<dbReference type="STRING" id="1314790.A0A1Y1ZDR6"/>
<name>A0A1Y1ZDR6_9FUNG</name>
<evidence type="ECO:0000256" key="1">
    <source>
        <dbReference type="ARBA" id="ARBA00010546"/>
    </source>
</evidence>
<reference evidence="6 7" key="1">
    <citation type="submission" date="2016-07" db="EMBL/GenBank/DDBJ databases">
        <title>Pervasive Adenine N6-methylation of Active Genes in Fungi.</title>
        <authorList>
            <consortium name="DOE Joint Genome Institute"/>
            <person name="Mondo S.J."/>
            <person name="Dannebaum R.O."/>
            <person name="Kuo R.C."/>
            <person name="Labutti K."/>
            <person name="Haridas S."/>
            <person name="Kuo A."/>
            <person name="Salamov A."/>
            <person name="Ahrendt S.R."/>
            <person name="Lipzen A."/>
            <person name="Sullivan W."/>
            <person name="Andreopoulos W.B."/>
            <person name="Clum A."/>
            <person name="Lindquist E."/>
            <person name="Daum C."/>
            <person name="Ramamoorthy G.K."/>
            <person name="Gryganskyi A."/>
            <person name="Culley D."/>
            <person name="Magnuson J.K."/>
            <person name="James T.Y."/>
            <person name="O'Malley M.A."/>
            <person name="Stajich J.E."/>
            <person name="Spatafora J.W."/>
            <person name="Visel A."/>
            <person name="Grigoriev I.V."/>
        </authorList>
    </citation>
    <scope>NUCLEOTIDE SEQUENCE [LARGE SCALE GENOMIC DNA]</scope>
    <source>
        <strain evidence="6 7">CBS 931.73</strain>
    </source>
</reference>
<feature type="signal peptide" evidence="4">
    <location>
        <begin position="1"/>
        <end position="16"/>
    </location>
</feature>
<dbReference type="GO" id="GO:0051321">
    <property type="term" value="P:meiotic cell cycle"/>
    <property type="evidence" value="ECO:0007669"/>
    <property type="project" value="UniProtKB-UniRule"/>
</dbReference>
<keyword evidence="2 4" id="KW-0732">Signal</keyword>
<comment type="function">
    <text evidence="2">Mediates inactivation of the TORC1 complex in response to amino acid starvation. Required for meiotic nuclear division.</text>
</comment>
<dbReference type="EMBL" id="MCFE01000001">
    <property type="protein sequence ID" value="ORY08430.1"/>
    <property type="molecule type" value="Genomic_DNA"/>
</dbReference>
<dbReference type="GO" id="GO:1904262">
    <property type="term" value="P:negative regulation of TORC1 signaling"/>
    <property type="evidence" value="ECO:0007669"/>
    <property type="project" value="TreeGrafter"/>
</dbReference>
<feature type="region of interest" description="Disordered" evidence="3">
    <location>
        <begin position="118"/>
        <end position="149"/>
    </location>
</feature>
<dbReference type="GO" id="GO:0005774">
    <property type="term" value="C:vacuolar membrane"/>
    <property type="evidence" value="ECO:0007669"/>
    <property type="project" value="UniProtKB-SubCell"/>
</dbReference>
<evidence type="ECO:0000259" key="5">
    <source>
        <dbReference type="Pfam" id="PF24064"/>
    </source>
</evidence>
<keyword evidence="7" id="KW-1185">Reference proteome</keyword>
<evidence type="ECO:0000313" key="6">
    <source>
        <dbReference type="EMBL" id="ORY08430.1"/>
    </source>
</evidence>
<dbReference type="InterPro" id="IPR056603">
    <property type="entry name" value="HTH_NPRL3"/>
</dbReference>
<evidence type="ECO:0000313" key="7">
    <source>
        <dbReference type="Proteomes" id="UP000193498"/>
    </source>
</evidence>
<dbReference type="PANTHER" id="PTHR13153">
    <property type="entry name" value="CGTHBA PROTEIN -14 GENE PROTEIN"/>
    <property type="match status" value="1"/>
</dbReference>
<comment type="caution">
    <text evidence="6">The sequence shown here is derived from an EMBL/GenBank/DDBJ whole genome shotgun (WGS) entry which is preliminary data.</text>
</comment>
<dbReference type="GO" id="GO:0038202">
    <property type="term" value="P:TORC1 signaling"/>
    <property type="evidence" value="ECO:0007669"/>
    <property type="project" value="TreeGrafter"/>
</dbReference>
<dbReference type="Pfam" id="PF24064">
    <property type="entry name" value="HTH_NPRL3"/>
    <property type="match status" value="1"/>
</dbReference>
<accession>A0A1Y1ZDR6</accession>
<evidence type="ECO:0000256" key="2">
    <source>
        <dbReference type="RuleBase" id="RU368069"/>
    </source>
</evidence>
<comment type="similarity">
    <text evidence="1 2">Belongs to the NPR3 family.</text>
</comment>
<dbReference type="GO" id="GO:0010508">
    <property type="term" value="P:positive regulation of autophagy"/>
    <property type="evidence" value="ECO:0007669"/>
    <property type="project" value="TreeGrafter"/>
</dbReference>